<dbReference type="Proteomes" id="UP001240639">
    <property type="component" value="Unassembled WGS sequence"/>
</dbReference>
<reference evidence="1 2" key="1">
    <citation type="submission" date="2023-08" db="EMBL/GenBank/DDBJ databases">
        <title>genomic of G39.</title>
        <authorList>
            <person name="Wang Y."/>
        </authorList>
    </citation>
    <scope>NUCLEOTIDE SEQUENCE [LARGE SCALE GENOMIC DNA]</scope>
    <source>
        <strain evidence="1 2">G39</strain>
    </source>
</reference>
<comment type="caution">
    <text evidence="1">The sequence shown here is derived from an EMBL/GenBank/DDBJ whole genome shotgun (WGS) entry which is preliminary data.</text>
</comment>
<protein>
    <submittedName>
        <fullName evidence="1">Uncharacterized protein</fullName>
    </submittedName>
</protein>
<gene>
    <name evidence="1" type="ORF">Q9K02_11140</name>
</gene>
<accession>A0ABT9HRB5</accession>
<keyword evidence="2" id="KW-1185">Reference proteome</keyword>
<proteinExistence type="predicted"/>
<sequence length="74" mass="8660">MPRYVLHYRENRHQVEHKIEFQSVCPASVLDVVARKKQGLDADLYEDGRPLCHLTNLGPEEVWLVSRFNGDRRA</sequence>
<evidence type="ECO:0000313" key="2">
    <source>
        <dbReference type="Proteomes" id="UP001240639"/>
    </source>
</evidence>
<dbReference type="EMBL" id="JAVAIM010000001">
    <property type="protein sequence ID" value="MDP4575694.1"/>
    <property type="molecule type" value="Genomic_DNA"/>
</dbReference>
<dbReference type="RefSeq" id="WP_305932952.1">
    <property type="nucleotide sequence ID" value="NZ_JAVAIM010000001.1"/>
</dbReference>
<name>A0ABT9HRB5_9SPHN</name>
<evidence type="ECO:0000313" key="1">
    <source>
        <dbReference type="EMBL" id="MDP4575694.1"/>
    </source>
</evidence>
<organism evidence="1 2">
    <name type="scientific">Qipengyuania profundimaris</name>
    <dbReference type="NCBI Taxonomy" id="3067652"/>
    <lineage>
        <taxon>Bacteria</taxon>
        <taxon>Pseudomonadati</taxon>
        <taxon>Pseudomonadota</taxon>
        <taxon>Alphaproteobacteria</taxon>
        <taxon>Sphingomonadales</taxon>
        <taxon>Erythrobacteraceae</taxon>
        <taxon>Qipengyuania</taxon>
    </lineage>
</organism>